<dbReference type="GO" id="GO:0008773">
    <property type="term" value="F:[protein-PII] uridylyltransferase activity"/>
    <property type="evidence" value="ECO:0007669"/>
    <property type="project" value="UniProtKB-UniRule"/>
</dbReference>
<comment type="activity regulation">
    <text evidence="3">Uridylyltransferase (UTase) activity is inhibited by glutamine, while glutamine activates uridylyl-removing (UR) activity.</text>
</comment>
<proteinExistence type="inferred from homology"/>
<dbReference type="Gene3D" id="1.10.3090.10">
    <property type="entry name" value="cca-adding enzyme, domain 2"/>
    <property type="match status" value="1"/>
</dbReference>
<dbReference type="Pfam" id="PF08335">
    <property type="entry name" value="GlnD_UR_UTase"/>
    <property type="match status" value="1"/>
</dbReference>
<keyword evidence="3 5" id="KW-0548">Nucleotidyltransferase</keyword>
<keyword evidence="6" id="KW-1185">Reference proteome</keyword>
<dbReference type="EC" id="2.7.7.59" evidence="3"/>
<comment type="caution">
    <text evidence="5">The sequence shown here is derived from an EMBL/GenBank/DDBJ whole genome shotgun (WGS) entry which is preliminary data.</text>
</comment>
<accession>A0A9W6CYM6</accession>
<keyword evidence="3" id="KW-0511">Multifunctional enzyme</keyword>
<evidence type="ECO:0000256" key="3">
    <source>
        <dbReference type="HAMAP-Rule" id="MF_00277"/>
    </source>
</evidence>
<comment type="function">
    <text evidence="3">Modifies, by uridylylation and deuridylylation, the PII regulatory proteins (GlnB and homologs), in response to the nitrogen status of the cell that GlnD senses through the glutamine level. Under low glutamine levels, catalyzes the conversion of the PII proteins and UTP to PII-UMP and PPi, while under higher glutamine levels, GlnD hydrolyzes PII-UMP to PII and UMP (deuridylylation). Thus, controls uridylylation state and activity of the PII proteins, and plays an important role in the regulation of nitrogen metabolism.</text>
</comment>
<dbReference type="HAMAP" id="MF_00277">
    <property type="entry name" value="PII_uridylyl_transf"/>
    <property type="match status" value="1"/>
</dbReference>
<dbReference type="InterPro" id="IPR045865">
    <property type="entry name" value="ACT-like_dom_sf"/>
</dbReference>
<feature type="region of interest" description="Uridylyltransferase" evidence="3">
    <location>
        <begin position="1"/>
        <end position="319"/>
    </location>
</feature>
<dbReference type="InterPro" id="IPR002912">
    <property type="entry name" value="ACT_dom"/>
</dbReference>
<gene>
    <name evidence="3 5" type="primary">glnD</name>
    <name evidence="5" type="ORF">DAMNIGENAA_16490</name>
</gene>
<evidence type="ECO:0000313" key="5">
    <source>
        <dbReference type="EMBL" id="GLI34216.1"/>
    </source>
</evidence>
<comment type="cofactor">
    <cofactor evidence="3">
        <name>Mg(2+)</name>
        <dbReference type="ChEBI" id="CHEBI:18420"/>
    </cofactor>
</comment>
<comment type="domain">
    <text evidence="3">Has four distinct domains: an N-terminal nucleotidyltransferase (NT) domain responsible for UTase activity, a central HD domain that encodes UR activity, and two C-terminal ACT domains that seem to have a role in glutamine sensing.</text>
</comment>
<comment type="caution">
    <text evidence="3">Lacks conserved residue(s) required for the propagation of feature annotation.</text>
</comment>
<dbReference type="RefSeq" id="WP_281793477.1">
    <property type="nucleotide sequence ID" value="NZ_BSDR01000001.1"/>
</dbReference>
<dbReference type="CDD" id="cd04899">
    <property type="entry name" value="ACT_ACR-UUR-like_2"/>
    <property type="match status" value="1"/>
</dbReference>
<dbReference type="Proteomes" id="UP001144372">
    <property type="component" value="Unassembled WGS sequence"/>
</dbReference>
<reference evidence="5" key="1">
    <citation type="submission" date="2022-12" db="EMBL/GenBank/DDBJ databases">
        <title>Reference genome sequencing for broad-spectrum identification of bacterial and archaeal isolates by mass spectrometry.</title>
        <authorList>
            <person name="Sekiguchi Y."/>
            <person name="Tourlousse D.M."/>
        </authorList>
    </citation>
    <scope>NUCLEOTIDE SEQUENCE</scope>
    <source>
        <strain evidence="5">ASRB1</strain>
    </source>
</reference>
<dbReference type="PANTHER" id="PTHR47320:SF1">
    <property type="entry name" value="BIFUNCTIONAL URIDYLYLTRANSFERASE_URIDYLYL-REMOVING ENZYME"/>
    <property type="match status" value="1"/>
</dbReference>
<keyword evidence="1 3" id="KW-0808">Transferase</keyword>
<dbReference type="SUPFAM" id="SSF109604">
    <property type="entry name" value="HD-domain/PDEase-like"/>
    <property type="match status" value="1"/>
</dbReference>
<keyword evidence="3" id="KW-0460">Magnesium</keyword>
<feature type="domain" description="ACT" evidence="4">
    <location>
        <begin position="785"/>
        <end position="858"/>
    </location>
</feature>
<keyword evidence="2 3" id="KW-0378">Hydrolase</keyword>
<evidence type="ECO:0000259" key="4">
    <source>
        <dbReference type="PROSITE" id="PS51671"/>
    </source>
</evidence>
<dbReference type="SUPFAM" id="SSF55021">
    <property type="entry name" value="ACT-like"/>
    <property type="match status" value="2"/>
</dbReference>
<evidence type="ECO:0000256" key="1">
    <source>
        <dbReference type="ARBA" id="ARBA00022679"/>
    </source>
</evidence>
<comment type="similarity">
    <text evidence="3">Belongs to the GlnD family.</text>
</comment>
<dbReference type="InterPro" id="IPR010043">
    <property type="entry name" value="UTase/UR"/>
</dbReference>
<dbReference type="GO" id="GO:0006808">
    <property type="term" value="P:regulation of nitrogen utilization"/>
    <property type="evidence" value="ECO:0007669"/>
    <property type="project" value="UniProtKB-UniRule"/>
</dbReference>
<dbReference type="EMBL" id="BSDR01000001">
    <property type="protein sequence ID" value="GLI34216.1"/>
    <property type="molecule type" value="Genomic_DNA"/>
</dbReference>
<dbReference type="PANTHER" id="PTHR47320">
    <property type="entry name" value="BIFUNCTIONAL URIDYLYLTRANSFERASE/URIDYLYL-REMOVING ENZYME"/>
    <property type="match status" value="1"/>
</dbReference>
<organism evidence="5 6">
    <name type="scientific">Desulforhabdus amnigena</name>
    <dbReference type="NCBI Taxonomy" id="40218"/>
    <lineage>
        <taxon>Bacteria</taxon>
        <taxon>Pseudomonadati</taxon>
        <taxon>Thermodesulfobacteriota</taxon>
        <taxon>Syntrophobacteria</taxon>
        <taxon>Syntrophobacterales</taxon>
        <taxon>Syntrophobacteraceae</taxon>
        <taxon>Desulforhabdus</taxon>
    </lineage>
</organism>
<name>A0A9W6CYM6_9BACT</name>
<dbReference type="GO" id="GO:0008081">
    <property type="term" value="F:phosphoric diester hydrolase activity"/>
    <property type="evidence" value="ECO:0007669"/>
    <property type="project" value="UniProtKB-UniRule"/>
</dbReference>
<dbReference type="EC" id="3.1.4.-" evidence="3"/>
<dbReference type="Pfam" id="PF24931">
    <property type="entry name" value="ACT_ACR9_3rd"/>
    <property type="match status" value="1"/>
</dbReference>
<sequence length="858" mass="97375">MQNIAESLRKQREQILGDGGEDLLSRHTSLLEVAIISLYNRLVNRLNLDTEQFRSSGAILALGAFGRGLVGPSQPIPVLLLKAESSPWKESWLDEIVSPLTEAGWTLKVEQGTVDSLMERVSQDFSFFVLLLENRYISGNRLLVDQLEDALDTFIEGRRDEFLKYLYDSVRHRESRLEDPGSWLEPDLIENPGALSEIQSIRVACRIASNIHNLEDAIFRGYLNRQEVDFLQQAEKSFARLLSLLGSLSKSEKSKLRFEEQEILTERLGYSSRAGFLPVESFMQKVFQLFHGVECISQEFWERLHESREEIVEEAGAKAIEEGVMVRSGRITLQTDRYPATAGHLVHLFNLAATHRLQFANVTRQWIQHHRNVLDTASGDPMVREELLDLIRNDSSDLPVLRKFYDQGFLTSLIPELGAVHGLVQHDAFHLYPVHEHHLRTLRELKRLIAGEYTDTEPELTQIAQGITDPTWLFLAGFLHDIGKSSGRGHALHGGEMIPAIARRIGLKPEESDNVQFLVAQHLLLVDSASLRDLADEEMLAHCALIISTPLQLDQLMLLSFSDMVSTGPKGKQKWKNTPVFALYDMIHHLLEKGEPSPQAIAERIERVRVQVGEELADLIGTAELETYFSQLAPRYLLSMPPEAIARHLRLGWQLQASEDLFVWEVATKDSVIELTLMSWERPELLSQVAGILTLHDMNIAGAQVFTMNNGLVLLVFQCRTTKKRDVAFDWNAVKKDMKQLMQGKMALDYRIAAHAASREDFPVPVRQTPSHILIDNDSSQLYTILEVYTLDRVGLLYTISRTLCELQVRIFVAKITTKVDQVADVFYIRTHQGEKVTDPEQIAEIKNALCFWLDGMI</sequence>
<dbReference type="AlphaFoldDB" id="A0A9W6CYM6"/>
<comment type="catalytic activity">
    <reaction evidence="3">
        <text>[protein-PII]-uridylyl-L-tyrosine + H2O = [protein-PII]-L-tyrosine + UMP + H(+)</text>
        <dbReference type="Rhea" id="RHEA:48600"/>
        <dbReference type="Rhea" id="RHEA-COMP:12147"/>
        <dbReference type="Rhea" id="RHEA-COMP:12148"/>
        <dbReference type="ChEBI" id="CHEBI:15377"/>
        <dbReference type="ChEBI" id="CHEBI:15378"/>
        <dbReference type="ChEBI" id="CHEBI:46858"/>
        <dbReference type="ChEBI" id="CHEBI:57865"/>
        <dbReference type="ChEBI" id="CHEBI:90602"/>
    </reaction>
</comment>
<dbReference type="InterPro" id="IPR006674">
    <property type="entry name" value="HD_domain"/>
</dbReference>
<dbReference type="Pfam" id="PF01966">
    <property type="entry name" value="HD"/>
    <property type="match status" value="1"/>
</dbReference>
<evidence type="ECO:0000313" key="6">
    <source>
        <dbReference type="Proteomes" id="UP001144372"/>
    </source>
</evidence>
<evidence type="ECO:0000256" key="2">
    <source>
        <dbReference type="ARBA" id="ARBA00022801"/>
    </source>
</evidence>
<dbReference type="PIRSF" id="PIRSF006288">
    <property type="entry name" value="PII_uridyltransf"/>
    <property type="match status" value="1"/>
</dbReference>
<dbReference type="PROSITE" id="PS51671">
    <property type="entry name" value="ACT"/>
    <property type="match status" value="1"/>
</dbReference>
<comment type="catalytic activity">
    <reaction evidence="3">
        <text>[protein-PII]-L-tyrosine + UTP = [protein-PII]-uridylyl-L-tyrosine + diphosphate</text>
        <dbReference type="Rhea" id="RHEA:13673"/>
        <dbReference type="Rhea" id="RHEA-COMP:12147"/>
        <dbReference type="Rhea" id="RHEA-COMP:12148"/>
        <dbReference type="ChEBI" id="CHEBI:33019"/>
        <dbReference type="ChEBI" id="CHEBI:46398"/>
        <dbReference type="ChEBI" id="CHEBI:46858"/>
        <dbReference type="ChEBI" id="CHEBI:90602"/>
        <dbReference type="EC" id="2.7.7.59"/>
    </reaction>
</comment>
<dbReference type="InterPro" id="IPR013546">
    <property type="entry name" value="PII_UdlTrfase/GS_AdlTrfase"/>
</dbReference>
<protein>
    <recommendedName>
        <fullName evidence="3">Bifunctional uridylyltransferase/uridylyl-removing enzyme</fullName>
        <shortName evidence="3">UTase/UR</shortName>
    </recommendedName>
    <alternativeName>
        <fullName evidence="3">Bifunctional [protein-PII] modification enzyme</fullName>
    </alternativeName>
    <alternativeName>
        <fullName evidence="3">Bifunctional nitrogen sensor protein</fullName>
    </alternativeName>
    <domain>
        <recommendedName>
            <fullName evidence="3">[Protein-PII] uridylyltransferase</fullName>
            <shortName evidence="3">PII uridylyltransferase</shortName>
            <shortName evidence="3">UTase</shortName>
            <ecNumber evidence="3">2.7.7.59</ecNumber>
        </recommendedName>
    </domain>
    <domain>
        <recommendedName>
            <fullName evidence="3">[Protein-PII]-UMP uridylyl-removing enzyme</fullName>
            <shortName evidence="3">UR</shortName>
            <ecNumber evidence="3">3.1.4.-</ecNumber>
        </recommendedName>
    </domain>
</protein>